<dbReference type="AlphaFoldDB" id="A0A835WAJ9"/>
<protein>
    <recommendedName>
        <fullName evidence="3">Proteasome assembly chaperone 3</fullName>
    </recommendedName>
</protein>
<organism evidence="1 2">
    <name type="scientific">Chlamydomonas incerta</name>
    <dbReference type="NCBI Taxonomy" id="51695"/>
    <lineage>
        <taxon>Eukaryota</taxon>
        <taxon>Viridiplantae</taxon>
        <taxon>Chlorophyta</taxon>
        <taxon>core chlorophytes</taxon>
        <taxon>Chlorophyceae</taxon>
        <taxon>CS clade</taxon>
        <taxon>Chlamydomonadales</taxon>
        <taxon>Chlamydomonadaceae</taxon>
        <taxon>Chlamydomonas</taxon>
    </lineage>
</organism>
<dbReference type="OrthoDB" id="5839at2759"/>
<name>A0A835WAJ9_CHLIN</name>
<keyword evidence="2" id="KW-1185">Reference proteome</keyword>
<dbReference type="Pfam" id="PF10178">
    <property type="entry name" value="PAC3"/>
    <property type="match status" value="1"/>
</dbReference>
<comment type="caution">
    <text evidence="1">The sequence shown here is derived from an EMBL/GenBank/DDBJ whole genome shotgun (WGS) entry which is preliminary data.</text>
</comment>
<dbReference type="InterPro" id="IPR018788">
    <property type="entry name" value="Proteasome_assmbl_chp_3"/>
</dbReference>
<dbReference type="InterPro" id="IPR053720">
    <property type="entry name" value="Psm_Assembly_Chaperone"/>
</dbReference>
<sequence>MEVEAAIAAHAPAGFPVRNRIFARSINGVVTNFIWNLYLDHLFLIITQIGTVGTVISARQDSTFDGRTTFTTAVVLGKREDPGLELASRQLVEVIGAAGHNKPITLCLGLKGTSPALVKELVAAVREDNVWS</sequence>
<accession>A0A835WAJ9</accession>
<reference evidence="1" key="1">
    <citation type="journal article" date="2020" name="bioRxiv">
        <title>Comparative genomics of Chlamydomonas.</title>
        <authorList>
            <person name="Craig R.J."/>
            <person name="Hasan A.R."/>
            <person name="Ness R.W."/>
            <person name="Keightley P.D."/>
        </authorList>
    </citation>
    <scope>NUCLEOTIDE SEQUENCE</scope>
    <source>
        <strain evidence="1">SAG 7.73</strain>
    </source>
</reference>
<gene>
    <name evidence="1" type="ORF">HXX76_002160</name>
</gene>
<evidence type="ECO:0000313" key="1">
    <source>
        <dbReference type="EMBL" id="KAG2443817.1"/>
    </source>
</evidence>
<evidence type="ECO:0008006" key="3">
    <source>
        <dbReference type="Google" id="ProtNLM"/>
    </source>
</evidence>
<dbReference type="GO" id="GO:0043248">
    <property type="term" value="P:proteasome assembly"/>
    <property type="evidence" value="ECO:0007669"/>
    <property type="project" value="InterPro"/>
</dbReference>
<proteinExistence type="predicted"/>
<dbReference type="EMBL" id="JAEHOC010000003">
    <property type="protein sequence ID" value="KAG2443817.1"/>
    <property type="molecule type" value="Genomic_DNA"/>
</dbReference>
<dbReference type="PANTHER" id="PTHR31051:SF1">
    <property type="entry name" value="PROTEASOME ASSEMBLY CHAPERONE 3"/>
    <property type="match status" value="1"/>
</dbReference>
<dbReference type="Proteomes" id="UP000650467">
    <property type="component" value="Unassembled WGS sequence"/>
</dbReference>
<dbReference type="PANTHER" id="PTHR31051">
    <property type="entry name" value="PROTEASOME ASSEMBLY CHAPERONE 3"/>
    <property type="match status" value="1"/>
</dbReference>
<evidence type="ECO:0000313" key="2">
    <source>
        <dbReference type="Proteomes" id="UP000650467"/>
    </source>
</evidence>
<dbReference type="Gene3D" id="3.30.230.90">
    <property type="match status" value="1"/>
</dbReference>